<feature type="region of interest" description="Disordered" evidence="1">
    <location>
        <begin position="63"/>
        <end position="82"/>
    </location>
</feature>
<keyword evidence="3" id="KW-1185">Reference proteome</keyword>
<dbReference type="Proteomes" id="UP000054771">
    <property type="component" value="Unassembled WGS sequence"/>
</dbReference>
<protein>
    <submittedName>
        <fullName evidence="2">Uncharacterized protein</fullName>
    </submittedName>
</protein>
<evidence type="ECO:0000313" key="3">
    <source>
        <dbReference type="Proteomes" id="UP000054771"/>
    </source>
</evidence>
<sequence>MPPPTLTFIYGPTIRTGCNDASLVRSHLMRKQHQEKRRRIQIPKSTSNKNKERNLLICQCAISRQPPPRSSSSSSSTRTIHPRHASSELVFAACPKRHGLEADNARRLNLHQIAPSQVDPFFPDDRKTTPNFDFLLRECVNVVFPTARPGEFANRSLQAYLHPDRSPMVMQSMLYSALLHLHVLPILRGIPSSVAAELAGSYTIQRLRIKGAVMNQVRQRLLQVDSTNIHQDQVEDVVMSVLYLASNEHLESIRRPEQGPFSPPFRTLQSMEYYGSCEVHPLHWQTVQHIIEQRGGIHTLKLYGLGWLVSVSGVISAINSDCKPPFPIVYPDGKPVIYRAPLQAFGIQQPPRHATLRSHGFQQLALLHPPVKGTIIRVLLDLSEMAQALNHLAGERCGDRLLTLIGDIRVTVVHRLCSLPNEREHPRPTLIFHKRDCTPEQPLQTATTIYIVARKSALLYTVNVVLPLPQTSLLRRKMTLGIQEYMLQLPCDPKEKGRRRSCPPAELEILLWCSVVAGICADSTLYPDTRAWFVAQARTFCRRLGISSWEEELLVLLQSFCWLDSASDEAGRAFWSEMGPSA</sequence>
<dbReference type="STRING" id="454130.A0A0U5GJD7"/>
<gene>
    <name evidence="2" type="ORF">ASPCAL00492</name>
</gene>
<dbReference type="EMBL" id="CDMC01000001">
    <property type="protein sequence ID" value="CEL00900.1"/>
    <property type="molecule type" value="Genomic_DNA"/>
</dbReference>
<organism evidence="2 3">
    <name type="scientific">Aspergillus calidoustus</name>
    <dbReference type="NCBI Taxonomy" id="454130"/>
    <lineage>
        <taxon>Eukaryota</taxon>
        <taxon>Fungi</taxon>
        <taxon>Dikarya</taxon>
        <taxon>Ascomycota</taxon>
        <taxon>Pezizomycotina</taxon>
        <taxon>Eurotiomycetes</taxon>
        <taxon>Eurotiomycetidae</taxon>
        <taxon>Eurotiales</taxon>
        <taxon>Aspergillaceae</taxon>
        <taxon>Aspergillus</taxon>
        <taxon>Aspergillus subgen. Nidulantes</taxon>
    </lineage>
</organism>
<evidence type="ECO:0000256" key="1">
    <source>
        <dbReference type="SAM" id="MobiDB-lite"/>
    </source>
</evidence>
<name>A0A0U5GJD7_ASPCI</name>
<evidence type="ECO:0000313" key="2">
    <source>
        <dbReference type="EMBL" id="CEL00900.1"/>
    </source>
</evidence>
<dbReference type="PANTHER" id="PTHR37540:SF5">
    <property type="entry name" value="TRANSCRIPTION FACTOR DOMAIN-CONTAINING PROTEIN"/>
    <property type="match status" value="1"/>
</dbReference>
<reference evidence="3" key="1">
    <citation type="journal article" date="2016" name="Genome Announc.">
        <title>Draft genome sequences of fungus Aspergillus calidoustus.</title>
        <authorList>
            <person name="Horn F."/>
            <person name="Linde J."/>
            <person name="Mattern D.J."/>
            <person name="Walther G."/>
            <person name="Guthke R."/>
            <person name="Scherlach K."/>
            <person name="Martin K."/>
            <person name="Brakhage A.A."/>
            <person name="Petzke L."/>
            <person name="Valiante V."/>
        </authorList>
    </citation>
    <scope>NUCLEOTIDE SEQUENCE [LARGE SCALE GENOMIC DNA]</scope>
    <source>
        <strain evidence="3">SF006504</strain>
    </source>
</reference>
<accession>A0A0U5GJD7</accession>
<proteinExistence type="predicted"/>
<feature type="compositionally biased region" description="Low complexity" evidence="1">
    <location>
        <begin position="70"/>
        <end position="79"/>
    </location>
</feature>
<dbReference type="PANTHER" id="PTHR37540">
    <property type="entry name" value="TRANSCRIPTION FACTOR (ACR-2), PUTATIVE-RELATED-RELATED"/>
    <property type="match status" value="1"/>
</dbReference>
<dbReference type="AlphaFoldDB" id="A0A0U5GJD7"/>
<dbReference type="OrthoDB" id="3469466at2759"/>